<comment type="caution">
    <text evidence="1">The sequence shown here is derived from an EMBL/GenBank/DDBJ whole genome shotgun (WGS) entry which is preliminary data.</text>
</comment>
<name>A0AAV3B7T0_PYXAD</name>
<protein>
    <submittedName>
        <fullName evidence="1">Uncharacterized protein</fullName>
    </submittedName>
</protein>
<gene>
    <name evidence="1" type="ORF">GDO54_007580</name>
</gene>
<keyword evidence="2" id="KW-1185">Reference proteome</keyword>
<reference evidence="1" key="1">
    <citation type="thesis" date="2020" institute="ProQuest LLC" country="789 East Eisenhower Parkway, Ann Arbor, MI, USA">
        <title>Comparative Genomics and Chromosome Evolution.</title>
        <authorList>
            <person name="Mudd A.B."/>
        </authorList>
    </citation>
    <scope>NUCLEOTIDE SEQUENCE</scope>
    <source>
        <strain evidence="1">1538</strain>
        <tissue evidence="1">Blood</tissue>
    </source>
</reference>
<proteinExistence type="predicted"/>
<evidence type="ECO:0000313" key="2">
    <source>
        <dbReference type="Proteomes" id="UP001181693"/>
    </source>
</evidence>
<dbReference type="Proteomes" id="UP001181693">
    <property type="component" value="Unassembled WGS sequence"/>
</dbReference>
<evidence type="ECO:0000313" key="1">
    <source>
        <dbReference type="EMBL" id="DBA31807.1"/>
    </source>
</evidence>
<dbReference type="AlphaFoldDB" id="A0AAV3B7T0"/>
<dbReference type="EMBL" id="DYDO01000002">
    <property type="protein sequence ID" value="DBA31807.1"/>
    <property type="molecule type" value="Genomic_DNA"/>
</dbReference>
<organism evidence="1 2">
    <name type="scientific">Pyxicephalus adspersus</name>
    <name type="common">African bullfrog</name>
    <dbReference type="NCBI Taxonomy" id="30357"/>
    <lineage>
        <taxon>Eukaryota</taxon>
        <taxon>Metazoa</taxon>
        <taxon>Chordata</taxon>
        <taxon>Craniata</taxon>
        <taxon>Vertebrata</taxon>
        <taxon>Euteleostomi</taxon>
        <taxon>Amphibia</taxon>
        <taxon>Batrachia</taxon>
        <taxon>Anura</taxon>
        <taxon>Neobatrachia</taxon>
        <taxon>Ranoidea</taxon>
        <taxon>Pyxicephalidae</taxon>
        <taxon>Pyxicephalinae</taxon>
        <taxon>Pyxicephalus</taxon>
    </lineage>
</organism>
<accession>A0AAV3B7T0</accession>
<sequence length="88" mass="10534">MFCKHIFTYLCKENRNSWFAHIAAHLYTDWLYQSYPCLANLYLIPKLFTINLLKLNRNLAVLILFLCLWKKELAMCWLQSCKSFLSHG</sequence>